<organism evidence="2 3">
    <name type="scientific">Podospora pseudoanserina</name>
    <dbReference type="NCBI Taxonomy" id="2609844"/>
    <lineage>
        <taxon>Eukaryota</taxon>
        <taxon>Fungi</taxon>
        <taxon>Dikarya</taxon>
        <taxon>Ascomycota</taxon>
        <taxon>Pezizomycotina</taxon>
        <taxon>Sordariomycetes</taxon>
        <taxon>Sordariomycetidae</taxon>
        <taxon>Sordariales</taxon>
        <taxon>Podosporaceae</taxon>
        <taxon>Podospora</taxon>
    </lineage>
</organism>
<dbReference type="EMBL" id="JAFFHC010000002">
    <property type="protein sequence ID" value="KAK4680232.1"/>
    <property type="molecule type" value="Genomic_DNA"/>
</dbReference>
<accession>A0ABR0IJK6</accession>
<evidence type="ECO:0000313" key="3">
    <source>
        <dbReference type="Proteomes" id="UP001323617"/>
    </source>
</evidence>
<sequence length="113" mass="12804">MHLPYLQQDVLPSSSTSTRRLRFRDQKLRQGNTFRHGAKRRGPSRPRCRQREPPDDRLVKPTASDTDTNTNITNTNITNTEYNKSMDTQGTRWNFSSKRGAVSGLPASISSLA</sequence>
<feature type="compositionally biased region" description="Basic and acidic residues" evidence="1">
    <location>
        <begin position="49"/>
        <end position="59"/>
    </location>
</feature>
<protein>
    <submittedName>
        <fullName evidence="2">Uncharacterized protein</fullName>
    </submittedName>
</protein>
<feature type="compositionally biased region" description="Low complexity" evidence="1">
    <location>
        <begin position="65"/>
        <end position="76"/>
    </location>
</feature>
<evidence type="ECO:0000256" key="1">
    <source>
        <dbReference type="SAM" id="MobiDB-lite"/>
    </source>
</evidence>
<dbReference type="GeneID" id="87960852"/>
<dbReference type="RefSeq" id="XP_062803702.1">
    <property type="nucleotide sequence ID" value="XM_062940308.1"/>
</dbReference>
<gene>
    <name evidence="2" type="ORF">QC764_0042920</name>
</gene>
<dbReference type="Proteomes" id="UP001323617">
    <property type="component" value="Unassembled WGS sequence"/>
</dbReference>
<feature type="region of interest" description="Disordered" evidence="1">
    <location>
        <begin position="1"/>
        <end position="76"/>
    </location>
</feature>
<reference evidence="2 3" key="1">
    <citation type="journal article" date="2023" name="bioRxiv">
        <title>High-quality genome assemblies of four members of thePodospora anserinaspecies complex.</title>
        <authorList>
            <person name="Ament-Velasquez S.L."/>
            <person name="Vogan A.A."/>
            <person name="Wallerman O."/>
            <person name="Hartmann F."/>
            <person name="Gautier V."/>
            <person name="Silar P."/>
            <person name="Giraud T."/>
            <person name="Johannesson H."/>
        </authorList>
    </citation>
    <scope>NUCLEOTIDE SEQUENCE [LARGE SCALE GENOMIC DNA]</scope>
    <source>
        <strain evidence="2 3">CBS 124.78</strain>
    </source>
</reference>
<evidence type="ECO:0000313" key="2">
    <source>
        <dbReference type="EMBL" id="KAK4680232.1"/>
    </source>
</evidence>
<keyword evidence="3" id="KW-1185">Reference proteome</keyword>
<name>A0ABR0IJK6_9PEZI</name>
<feature type="compositionally biased region" description="Basic residues" evidence="1">
    <location>
        <begin position="36"/>
        <end position="48"/>
    </location>
</feature>
<proteinExistence type="predicted"/>
<comment type="caution">
    <text evidence="2">The sequence shown here is derived from an EMBL/GenBank/DDBJ whole genome shotgun (WGS) entry which is preliminary data.</text>
</comment>